<name>A0A0B7BGJ9_9EUPU</name>
<proteinExistence type="predicted"/>
<feature type="non-terminal residue" evidence="1">
    <location>
        <position position="67"/>
    </location>
</feature>
<organism evidence="1">
    <name type="scientific">Arion vulgaris</name>
    <dbReference type="NCBI Taxonomy" id="1028688"/>
    <lineage>
        <taxon>Eukaryota</taxon>
        <taxon>Metazoa</taxon>
        <taxon>Spiralia</taxon>
        <taxon>Lophotrochozoa</taxon>
        <taxon>Mollusca</taxon>
        <taxon>Gastropoda</taxon>
        <taxon>Heterobranchia</taxon>
        <taxon>Euthyneura</taxon>
        <taxon>Panpulmonata</taxon>
        <taxon>Eupulmonata</taxon>
        <taxon>Stylommatophora</taxon>
        <taxon>Helicina</taxon>
        <taxon>Arionoidea</taxon>
        <taxon>Arionidae</taxon>
        <taxon>Arion</taxon>
    </lineage>
</organism>
<gene>
    <name evidence="1" type="primary">ORF188283</name>
</gene>
<accession>A0A0B7BGJ9</accession>
<dbReference type="AlphaFoldDB" id="A0A0B7BGJ9"/>
<dbReference type="EMBL" id="HACG01045574">
    <property type="protein sequence ID" value="CEK92439.1"/>
    <property type="molecule type" value="Transcribed_RNA"/>
</dbReference>
<protein>
    <submittedName>
        <fullName evidence="1">Uncharacterized protein</fullName>
    </submittedName>
</protein>
<evidence type="ECO:0000313" key="1">
    <source>
        <dbReference type="EMBL" id="CEK92439.1"/>
    </source>
</evidence>
<sequence>MIFLQQTEILMDKSNIAAYTATTTDNVFAWKLMAEIVEVVKLSNNLNNSRRYCCSLSMMYIHFLHIK</sequence>
<reference evidence="1" key="1">
    <citation type="submission" date="2014-12" db="EMBL/GenBank/DDBJ databases">
        <title>Insight into the proteome of Arion vulgaris.</title>
        <authorList>
            <person name="Aradska J."/>
            <person name="Bulat T."/>
            <person name="Smidak R."/>
            <person name="Sarate P."/>
            <person name="Gangsoo J."/>
            <person name="Sialana F."/>
            <person name="Bilban M."/>
            <person name="Lubec G."/>
        </authorList>
    </citation>
    <scope>NUCLEOTIDE SEQUENCE</scope>
    <source>
        <tissue evidence="1">Skin</tissue>
    </source>
</reference>